<protein>
    <recommendedName>
        <fullName evidence="2">Replication protein A 70 kDa DNA-binding subunit</fullName>
    </recommendedName>
</protein>
<name>K1QM13_MAGGI</name>
<reference evidence="1" key="1">
    <citation type="journal article" date="2012" name="Nature">
        <title>The oyster genome reveals stress adaptation and complexity of shell formation.</title>
        <authorList>
            <person name="Zhang G."/>
            <person name="Fang X."/>
            <person name="Guo X."/>
            <person name="Li L."/>
            <person name="Luo R."/>
            <person name="Xu F."/>
            <person name="Yang P."/>
            <person name="Zhang L."/>
            <person name="Wang X."/>
            <person name="Qi H."/>
            <person name="Xiong Z."/>
            <person name="Que H."/>
            <person name="Xie Y."/>
            <person name="Holland P.W."/>
            <person name="Paps J."/>
            <person name="Zhu Y."/>
            <person name="Wu F."/>
            <person name="Chen Y."/>
            <person name="Wang J."/>
            <person name="Peng C."/>
            <person name="Meng J."/>
            <person name="Yang L."/>
            <person name="Liu J."/>
            <person name="Wen B."/>
            <person name="Zhang N."/>
            <person name="Huang Z."/>
            <person name="Zhu Q."/>
            <person name="Feng Y."/>
            <person name="Mount A."/>
            <person name="Hedgecock D."/>
            <person name="Xu Z."/>
            <person name="Liu Y."/>
            <person name="Domazet-Loso T."/>
            <person name="Du Y."/>
            <person name="Sun X."/>
            <person name="Zhang S."/>
            <person name="Liu B."/>
            <person name="Cheng P."/>
            <person name="Jiang X."/>
            <person name="Li J."/>
            <person name="Fan D."/>
            <person name="Wang W."/>
            <person name="Fu W."/>
            <person name="Wang T."/>
            <person name="Wang B."/>
            <person name="Zhang J."/>
            <person name="Peng Z."/>
            <person name="Li Y."/>
            <person name="Li N."/>
            <person name="Wang J."/>
            <person name="Chen M."/>
            <person name="He Y."/>
            <person name="Tan F."/>
            <person name="Song X."/>
            <person name="Zheng Q."/>
            <person name="Huang R."/>
            <person name="Yang H."/>
            <person name="Du X."/>
            <person name="Chen L."/>
            <person name="Yang M."/>
            <person name="Gaffney P.M."/>
            <person name="Wang S."/>
            <person name="Luo L."/>
            <person name="She Z."/>
            <person name="Ming Y."/>
            <person name="Huang W."/>
            <person name="Zhang S."/>
            <person name="Huang B."/>
            <person name="Zhang Y."/>
            <person name="Qu T."/>
            <person name="Ni P."/>
            <person name="Miao G."/>
            <person name="Wang J."/>
            <person name="Wang Q."/>
            <person name="Steinberg C.E."/>
            <person name="Wang H."/>
            <person name="Li N."/>
            <person name="Qian L."/>
            <person name="Zhang G."/>
            <person name="Li Y."/>
            <person name="Yang H."/>
            <person name="Liu X."/>
            <person name="Wang J."/>
            <person name="Yin Y."/>
            <person name="Wang J."/>
        </authorList>
    </citation>
    <scope>NUCLEOTIDE SEQUENCE [LARGE SCALE GENOMIC DNA]</scope>
    <source>
        <strain evidence="1">05x7-T-G4-1.051#20</strain>
    </source>
</reference>
<organism evidence="1">
    <name type="scientific">Magallana gigas</name>
    <name type="common">Pacific oyster</name>
    <name type="synonym">Crassostrea gigas</name>
    <dbReference type="NCBI Taxonomy" id="29159"/>
    <lineage>
        <taxon>Eukaryota</taxon>
        <taxon>Metazoa</taxon>
        <taxon>Spiralia</taxon>
        <taxon>Lophotrochozoa</taxon>
        <taxon>Mollusca</taxon>
        <taxon>Bivalvia</taxon>
        <taxon>Autobranchia</taxon>
        <taxon>Pteriomorphia</taxon>
        <taxon>Ostreida</taxon>
        <taxon>Ostreoidea</taxon>
        <taxon>Ostreidae</taxon>
        <taxon>Magallana</taxon>
    </lineage>
</organism>
<evidence type="ECO:0008006" key="2">
    <source>
        <dbReference type="Google" id="ProtNLM"/>
    </source>
</evidence>
<sequence>MPTLHALFKMKREGPYVPPISVKICAISRQKEYVNADGEEKKYLILGIADTTMAAKCTLYDLTKVKDLEQGKSAMLFNTIIKADNSITIASKSRVSRIGPITVPSEIENAAQVMANPPASAEVTLKKEDKSPVKSMLSVRGQVVAEEITRTVSVRGRDVKVKSITLKDGKGKCKVSLWREFAEKEVGIGQHLKITDVVVQTYNNEKSVSTTGRTEVETVEAKAHRKHHGL</sequence>
<accession>K1QM13</accession>
<dbReference type="EMBL" id="JH819075">
    <property type="protein sequence ID" value="EKC29880.1"/>
    <property type="molecule type" value="Genomic_DNA"/>
</dbReference>
<proteinExistence type="predicted"/>
<dbReference type="CDD" id="cd04491">
    <property type="entry name" value="SoSSB_OBF"/>
    <property type="match status" value="1"/>
</dbReference>
<dbReference type="InParanoid" id="K1QM13"/>
<dbReference type="SUPFAM" id="SSF50249">
    <property type="entry name" value="Nucleic acid-binding proteins"/>
    <property type="match status" value="1"/>
</dbReference>
<dbReference type="HOGENOM" id="CLU_105174_0_0_1"/>
<dbReference type="InterPro" id="IPR012340">
    <property type="entry name" value="NA-bd_OB-fold"/>
</dbReference>
<dbReference type="Gene3D" id="2.40.50.140">
    <property type="entry name" value="Nucleic acid-binding proteins"/>
    <property type="match status" value="2"/>
</dbReference>
<dbReference type="AlphaFoldDB" id="K1QM13"/>
<gene>
    <name evidence="1" type="ORF">CGI_10023450</name>
</gene>
<evidence type="ECO:0000313" key="1">
    <source>
        <dbReference type="EMBL" id="EKC29880.1"/>
    </source>
</evidence>